<name>A0ACC2W5C6_9TREE</name>
<comment type="caution">
    <text evidence="1">The sequence shown here is derived from an EMBL/GenBank/DDBJ whole genome shotgun (WGS) entry which is preliminary data.</text>
</comment>
<evidence type="ECO:0000313" key="1">
    <source>
        <dbReference type="EMBL" id="KAJ9106822.1"/>
    </source>
</evidence>
<proteinExistence type="predicted"/>
<dbReference type="Proteomes" id="UP001241377">
    <property type="component" value="Unassembled WGS sequence"/>
</dbReference>
<protein>
    <submittedName>
        <fullName evidence="1">Uncharacterized protein</fullName>
    </submittedName>
</protein>
<gene>
    <name evidence="1" type="ORF">QFC19_002950</name>
</gene>
<organism evidence="1 2">
    <name type="scientific">Naganishia cerealis</name>
    <dbReference type="NCBI Taxonomy" id="610337"/>
    <lineage>
        <taxon>Eukaryota</taxon>
        <taxon>Fungi</taxon>
        <taxon>Dikarya</taxon>
        <taxon>Basidiomycota</taxon>
        <taxon>Agaricomycotina</taxon>
        <taxon>Tremellomycetes</taxon>
        <taxon>Filobasidiales</taxon>
        <taxon>Filobasidiaceae</taxon>
        <taxon>Naganishia</taxon>
    </lineage>
</organism>
<accession>A0ACC2W5C6</accession>
<keyword evidence="2" id="KW-1185">Reference proteome</keyword>
<sequence length="144" mass="15098">MAAGLAKQLDLCGLANGTNVDYPERSLANSVPAWCNTSLAADLQGAQTRLWESIGGSSSGKSIAQRQCRRRATKIPSSRMGLLTALFSEVYSPLYDNTTNSFTIGDLGAISPTGTEGDAIQLWAYAFLAAVDPRSGRPVASGLA</sequence>
<dbReference type="EMBL" id="JASBWR010000027">
    <property type="protein sequence ID" value="KAJ9106822.1"/>
    <property type="molecule type" value="Genomic_DNA"/>
</dbReference>
<reference evidence="1" key="1">
    <citation type="submission" date="2023-04" db="EMBL/GenBank/DDBJ databases">
        <title>Draft Genome sequencing of Naganishia species isolated from polar environments using Oxford Nanopore Technology.</title>
        <authorList>
            <person name="Leo P."/>
            <person name="Venkateswaran K."/>
        </authorList>
    </citation>
    <scope>NUCLEOTIDE SEQUENCE</scope>
    <source>
        <strain evidence="1">MNA-CCFEE 5261</strain>
    </source>
</reference>
<evidence type="ECO:0000313" key="2">
    <source>
        <dbReference type="Proteomes" id="UP001241377"/>
    </source>
</evidence>